<comment type="caution">
    <text evidence="1">The sequence shown here is derived from an EMBL/GenBank/DDBJ whole genome shotgun (WGS) entry which is preliminary data.</text>
</comment>
<reference evidence="1 2" key="1">
    <citation type="submission" date="2024-01" db="EMBL/GenBank/DDBJ databases">
        <title>The genomes of 5 underutilized Papilionoideae crops provide insights into root nodulation and disease resistance.</title>
        <authorList>
            <person name="Yuan L."/>
        </authorList>
    </citation>
    <scope>NUCLEOTIDE SEQUENCE [LARGE SCALE GENOMIC DNA]</scope>
    <source>
        <strain evidence="1">LY-2023</strain>
        <tissue evidence="1">Leaf</tissue>
    </source>
</reference>
<organism evidence="1 2">
    <name type="scientific">Clitoria ternatea</name>
    <name type="common">Butterfly pea</name>
    <dbReference type="NCBI Taxonomy" id="43366"/>
    <lineage>
        <taxon>Eukaryota</taxon>
        <taxon>Viridiplantae</taxon>
        <taxon>Streptophyta</taxon>
        <taxon>Embryophyta</taxon>
        <taxon>Tracheophyta</taxon>
        <taxon>Spermatophyta</taxon>
        <taxon>Magnoliopsida</taxon>
        <taxon>eudicotyledons</taxon>
        <taxon>Gunneridae</taxon>
        <taxon>Pentapetalae</taxon>
        <taxon>rosids</taxon>
        <taxon>fabids</taxon>
        <taxon>Fabales</taxon>
        <taxon>Fabaceae</taxon>
        <taxon>Papilionoideae</taxon>
        <taxon>50 kb inversion clade</taxon>
        <taxon>NPAAA clade</taxon>
        <taxon>indigoferoid/millettioid clade</taxon>
        <taxon>Phaseoleae</taxon>
        <taxon>Clitoria</taxon>
    </lineage>
</organism>
<proteinExistence type="predicted"/>
<sequence>MKIIFIAYKKFICCYYPFNIIFLAKFVSNLMENVGDLFLPNNTFYYLLCLRLLWSLEHDNVTVQLDLR</sequence>
<protein>
    <submittedName>
        <fullName evidence="1">Uncharacterized protein</fullName>
    </submittedName>
</protein>
<name>A0AAN9IUW3_CLITE</name>
<evidence type="ECO:0000313" key="1">
    <source>
        <dbReference type="EMBL" id="KAK7286810.1"/>
    </source>
</evidence>
<dbReference type="AlphaFoldDB" id="A0AAN9IUW3"/>
<dbReference type="EMBL" id="JAYKXN010000005">
    <property type="protein sequence ID" value="KAK7286810.1"/>
    <property type="molecule type" value="Genomic_DNA"/>
</dbReference>
<evidence type="ECO:0000313" key="2">
    <source>
        <dbReference type="Proteomes" id="UP001359559"/>
    </source>
</evidence>
<keyword evidence="2" id="KW-1185">Reference proteome</keyword>
<accession>A0AAN9IUW3</accession>
<dbReference type="Proteomes" id="UP001359559">
    <property type="component" value="Unassembled WGS sequence"/>
</dbReference>
<gene>
    <name evidence="1" type="ORF">RJT34_22073</name>
</gene>